<proteinExistence type="inferred from homology"/>
<keyword evidence="2" id="KW-1133">Transmembrane helix</keyword>
<reference evidence="4 5" key="1">
    <citation type="submission" date="2023-04" db="EMBL/GenBank/DDBJ databases">
        <title>Funneling lignin-derived compounds into biodiesel using alkali-halophilic Citricoccus sp. P2.</title>
        <authorList>
            <person name="Luo C.-B."/>
        </authorList>
    </citation>
    <scope>NUCLEOTIDE SEQUENCE [LARGE SCALE GENOMIC DNA]</scope>
    <source>
        <strain evidence="4 5">P2</strain>
    </source>
</reference>
<dbReference type="PANTHER" id="PTHR30487">
    <property type="entry name" value="TYPE 4 PREPILIN-LIKE PROTEINS LEADER PEPTIDE-PROCESSING ENZYME"/>
    <property type="match status" value="1"/>
</dbReference>
<keyword evidence="5" id="KW-1185">Reference proteome</keyword>
<sequence>MLLLVWRAFGDAIDSGHPADVIASLCAAVGLVWFAVCAVPLWVSDVREHRLPNRWTLLLVVGGVVTLGTATLLATDGSELAGRALRMVLAGLVYAAVLFVLHLATRGGMGMGDVKLAAGLGVYTGWLSWDGLLAAVVFGFLIGGLVALMLVAVRRATRSTQIAFGPSMMVGALVPLMLMDAG</sequence>
<keyword evidence="2" id="KW-0472">Membrane</keyword>
<feature type="transmembrane region" description="Helical" evidence="2">
    <location>
        <begin position="87"/>
        <end position="105"/>
    </location>
</feature>
<gene>
    <name evidence="4" type="ORF">P8192_04520</name>
</gene>
<feature type="domain" description="Prepilin type IV endopeptidase peptidase" evidence="3">
    <location>
        <begin position="34"/>
        <end position="148"/>
    </location>
</feature>
<dbReference type="InterPro" id="IPR050882">
    <property type="entry name" value="Prepilin_peptidase/N-MTase"/>
</dbReference>
<evidence type="ECO:0000256" key="2">
    <source>
        <dbReference type="SAM" id="Phobius"/>
    </source>
</evidence>
<comment type="similarity">
    <text evidence="1">Belongs to the peptidase A24 family.</text>
</comment>
<organism evidence="4 5">
    <name type="scientific">Citricoccus muralis</name>
    <dbReference type="NCBI Taxonomy" id="169134"/>
    <lineage>
        <taxon>Bacteria</taxon>
        <taxon>Bacillati</taxon>
        <taxon>Actinomycetota</taxon>
        <taxon>Actinomycetes</taxon>
        <taxon>Micrococcales</taxon>
        <taxon>Micrococcaceae</taxon>
        <taxon>Citricoccus</taxon>
    </lineage>
</organism>
<feature type="transmembrane region" description="Helical" evidence="2">
    <location>
        <begin position="21"/>
        <end position="43"/>
    </location>
</feature>
<dbReference type="Gene3D" id="1.20.120.1220">
    <property type="match status" value="1"/>
</dbReference>
<dbReference type="Pfam" id="PF01478">
    <property type="entry name" value="Peptidase_A24"/>
    <property type="match status" value="1"/>
</dbReference>
<evidence type="ECO:0000313" key="4">
    <source>
        <dbReference type="EMBL" id="WFP17378.1"/>
    </source>
</evidence>
<feature type="transmembrane region" description="Helical" evidence="2">
    <location>
        <begin position="162"/>
        <end position="179"/>
    </location>
</feature>
<accession>A0ABY8H894</accession>
<feature type="transmembrane region" description="Helical" evidence="2">
    <location>
        <begin position="55"/>
        <end position="75"/>
    </location>
</feature>
<dbReference type="InterPro" id="IPR000045">
    <property type="entry name" value="Prepilin_IV_endopep_pep"/>
</dbReference>
<keyword evidence="4" id="KW-0378">Hydrolase</keyword>
<dbReference type="EC" id="3.4.23.-" evidence="4"/>
<dbReference type="RefSeq" id="WP_278158816.1">
    <property type="nucleotide sequence ID" value="NZ_CP121252.1"/>
</dbReference>
<dbReference type="GO" id="GO:0016787">
    <property type="term" value="F:hydrolase activity"/>
    <property type="evidence" value="ECO:0007669"/>
    <property type="project" value="UniProtKB-KW"/>
</dbReference>
<name>A0ABY8H894_9MICC</name>
<dbReference type="Proteomes" id="UP001219037">
    <property type="component" value="Chromosome"/>
</dbReference>
<evidence type="ECO:0000256" key="1">
    <source>
        <dbReference type="ARBA" id="ARBA00005801"/>
    </source>
</evidence>
<evidence type="ECO:0000313" key="5">
    <source>
        <dbReference type="Proteomes" id="UP001219037"/>
    </source>
</evidence>
<evidence type="ECO:0000259" key="3">
    <source>
        <dbReference type="Pfam" id="PF01478"/>
    </source>
</evidence>
<feature type="transmembrane region" description="Helical" evidence="2">
    <location>
        <begin position="132"/>
        <end position="153"/>
    </location>
</feature>
<protein>
    <submittedName>
        <fullName evidence="4">A24 family peptidase</fullName>
        <ecNumber evidence="4">3.4.23.-</ecNumber>
    </submittedName>
</protein>
<dbReference type="PANTHER" id="PTHR30487:SF0">
    <property type="entry name" value="PREPILIN LEADER PEPTIDASE_N-METHYLTRANSFERASE-RELATED"/>
    <property type="match status" value="1"/>
</dbReference>
<dbReference type="EMBL" id="CP121252">
    <property type="protein sequence ID" value="WFP17378.1"/>
    <property type="molecule type" value="Genomic_DNA"/>
</dbReference>
<keyword evidence="2" id="KW-0812">Transmembrane</keyword>